<proteinExistence type="predicted"/>
<dbReference type="WBParaSite" id="HPBE_0002618601-mRNA-1">
    <property type="protein sequence ID" value="HPBE_0002618601-mRNA-1"/>
    <property type="gene ID" value="HPBE_0002618601"/>
</dbReference>
<accession>A0A3P8IEZ9</accession>
<evidence type="ECO:0000313" key="3">
    <source>
        <dbReference type="Proteomes" id="UP000050761"/>
    </source>
</evidence>
<gene>
    <name evidence="2" type="ORF">HPBE_LOCUS26184</name>
</gene>
<reference evidence="2 3" key="1">
    <citation type="submission" date="2018-11" db="EMBL/GenBank/DDBJ databases">
        <authorList>
            <consortium name="Pathogen Informatics"/>
        </authorList>
    </citation>
    <scope>NUCLEOTIDE SEQUENCE [LARGE SCALE GENOMIC DNA]</scope>
</reference>
<dbReference type="EMBL" id="UZAH01039384">
    <property type="protein sequence ID" value="VDP56149.1"/>
    <property type="molecule type" value="Genomic_DNA"/>
</dbReference>
<keyword evidence="3" id="KW-1185">Reference proteome</keyword>
<accession>A0A183GU16</accession>
<name>A0A183GU16_HELPZ</name>
<dbReference type="OrthoDB" id="10443903at2759"/>
<sequence length="75" mass="8266">MPIDQFCLMRSHVVAAVVAFSVLSITQLFILLNCLHSRCAAVPDNVSCSSTGKVASRRFTIAICDKKCFQVHRPI</sequence>
<evidence type="ECO:0000256" key="1">
    <source>
        <dbReference type="SAM" id="Phobius"/>
    </source>
</evidence>
<keyword evidence="1" id="KW-0812">Transmembrane</keyword>
<reference evidence="4" key="2">
    <citation type="submission" date="2019-09" db="UniProtKB">
        <authorList>
            <consortium name="WormBaseParasite"/>
        </authorList>
    </citation>
    <scope>IDENTIFICATION</scope>
</reference>
<dbReference type="Proteomes" id="UP000050761">
    <property type="component" value="Unassembled WGS sequence"/>
</dbReference>
<keyword evidence="1" id="KW-1133">Transmembrane helix</keyword>
<organism evidence="3 4">
    <name type="scientific">Heligmosomoides polygyrus</name>
    <name type="common">Parasitic roundworm</name>
    <dbReference type="NCBI Taxonomy" id="6339"/>
    <lineage>
        <taxon>Eukaryota</taxon>
        <taxon>Metazoa</taxon>
        <taxon>Ecdysozoa</taxon>
        <taxon>Nematoda</taxon>
        <taxon>Chromadorea</taxon>
        <taxon>Rhabditida</taxon>
        <taxon>Rhabditina</taxon>
        <taxon>Rhabditomorpha</taxon>
        <taxon>Strongyloidea</taxon>
        <taxon>Heligmosomidae</taxon>
        <taxon>Heligmosomoides</taxon>
    </lineage>
</organism>
<evidence type="ECO:0000313" key="4">
    <source>
        <dbReference type="WBParaSite" id="HPBE_0002618601-mRNA-1"/>
    </source>
</evidence>
<keyword evidence="1" id="KW-0472">Membrane</keyword>
<evidence type="ECO:0000313" key="2">
    <source>
        <dbReference type="EMBL" id="VDP56149.1"/>
    </source>
</evidence>
<protein>
    <submittedName>
        <fullName evidence="4">Secreted protein</fullName>
    </submittedName>
</protein>
<feature type="transmembrane region" description="Helical" evidence="1">
    <location>
        <begin position="12"/>
        <end position="32"/>
    </location>
</feature>
<dbReference type="AlphaFoldDB" id="A0A183GU16"/>